<reference evidence="6 7" key="1">
    <citation type="submission" date="2021-01" db="EMBL/GenBank/DDBJ databases">
        <title>Chryseolinea sp. Jin1 Genome sequencing and assembly.</title>
        <authorList>
            <person name="Kim I."/>
        </authorList>
    </citation>
    <scope>NUCLEOTIDE SEQUENCE [LARGE SCALE GENOMIC DNA]</scope>
    <source>
        <strain evidence="6 7">Jin1</strain>
    </source>
</reference>
<feature type="short sequence motif" description="DGA/G" evidence="4">
    <location>
        <begin position="205"/>
        <end position="207"/>
    </location>
</feature>
<feature type="active site" description="Nucleophile" evidence="4">
    <location>
        <position position="56"/>
    </location>
</feature>
<dbReference type="InterPro" id="IPR050301">
    <property type="entry name" value="NTE"/>
</dbReference>
<keyword evidence="2 4" id="KW-0442">Lipid degradation</keyword>
<dbReference type="InterPro" id="IPR002641">
    <property type="entry name" value="PNPLA_dom"/>
</dbReference>
<comment type="caution">
    <text evidence="4">Lacks conserved residue(s) required for the propagation of feature annotation.</text>
</comment>
<dbReference type="PANTHER" id="PTHR14226:SF29">
    <property type="entry name" value="NEUROPATHY TARGET ESTERASE SWS"/>
    <property type="match status" value="1"/>
</dbReference>
<keyword evidence="3 4" id="KW-0443">Lipid metabolism</keyword>
<dbReference type="Proteomes" id="UP000613030">
    <property type="component" value="Unassembled WGS sequence"/>
</dbReference>
<evidence type="ECO:0000256" key="4">
    <source>
        <dbReference type="PROSITE-ProRule" id="PRU01161"/>
    </source>
</evidence>
<evidence type="ECO:0000313" key="7">
    <source>
        <dbReference type="Proteomes" id="UP000613030"/>
    </source>
</evidence>
<feature type="domain" description="PNPLA" evidence="5">
    <location>
        <begin position="23"/>
        <end position="218"/>
    </location>
</feature>
<dbReference type="CDD" id="cd07205">
    <property type="entry name" value="Pat_PNPLA6_PNPLA7_NTE1_like"/>
    <property type="match status" value="1"/>
</dbReference>
<dbReference type="Gene3D" id="3.40.1090.10">
    <property type="entry name" value="Cytosolic phospholipase A2 catalytic domain"/>
    <property type="match status" value="1"/>
</dbReference>
<keyword evidence="7" id="KW-1185">Reference proteome</keyword>
<name>A0ABS1KRQ9_9BACT</name>
<feature type="short sequence motif" description="GXSXG" evidence="4">
    <location>
        <begin position="54"/>
        <end position="58"/>
    </location>
</feature>
<dbReference type="RefSeq" id="WP_202009600.1">
    <property type="nucleotide sequence ID" value="NZ_JAERRB010000003.1"/>
</dbReference>
<proteinExistence type="predicted"/>
<evidence type="ECO:0000256" key="3">
    <source>
        <dbReference type="ARBA" id="ARBA00023098"/>
    </source>
</evidence>
<dbReference type="PANTHER" id="PTHR14226">
    <property type="entry name" value="NEUROPATHY TARGET ESTERASE/SWISS CHEESE D.MELANOGASTER"/>
    <property type="match status" value="1"/>
</dbReference>
<evidence type="ECO:0000256" key="2">
    <source>
        <dbReference type="ARBA" id="ARBA00022963"/>
    </source>
</evidence>
<keyword evidence="1 4" id="KW-0378">Hydrolase</keyword>
<gene>
    <name evidence="6" type="ORF">JI741_12005</name>
</gene>
<sequence>MRRALPIVFIFITAFANAQKVGLVLSGGAAKGLAHVGVLKALEENEIPIDYVVGTSMGGIIGGCYVAGMSPGQIEDMVLSEHFLRWINGLPETGYNYYYHRPDETPQFLKVNLALDSTFNFQLNSSIANDVSLNFVLAEKMAQASAISNSNFDSLFVPFRVVAADIFTQNEVVLSKGSLSDALRATQTVPFFYNPIRVDGKYLFDGGVYNNFPVDVAQRDFNPDVILGVNVSGKIFDEYPYDQDEKLISHSLLYLLLDKSDPARIPSSGVYIQPNLKGFTSFDFARVKSLIDSGYVQTMRQMDEIKQKVAARVACDDVMTRRNRFNDQNVPMAFDAILFKGYSSNQRGYIRTIFRNRKNQGKFQFSQIKSGYFKLVSEDYFTNTYPSILYNHEQRNFNLQLTRRPQQNFQVGFGGVIATRDISNVFLGLNYYYFNKILTHYSADFQTGNYYKSAILKLRMDFPYQFYLEPMVSFDSWDYLNNDDLLRSVSLPTILRRINRKYGVRVGVPVKNSFKGIFSIEGISNIDRYINGDVFISTDQLDELRLRGYKAGLSLSTNTLNRRQYASAGRSFAFSGEYFSVREKFAPGNTSVRTSPASVHHSWFRARATAEQYFNLGWYKLGYLTEVVFSNQPPFQNYTGTIINAPAFMPMQDSRTLLLQNFRSFNYLAGGIRNVFTLRNKLDFRVEGYLFKPLDYLQENANQEAVNSEDLNTFFFAGTAGLVFHSPIGPLSLSVNYYDDRENQLGILLHVGFLLFNKHSLE</sequence>
<accession>A0ABS1KRQ9</accession>
<evidence type="ECO:0000259" key="5">
    <source>
        <dbReference type="PROSITE" id="PS51635"/>
    </source>
</evidence>
<protein>
    <submittedName>
        <fullName evidence="6">Patatin-like phospholipase family protein</fullName>
    </submittedName>
</protein>
<dbReference type="EMBL" id="JAERRB010000003">
    <property type="protein sequence ID" value="MBL0741947.1"/>
    <property type="molecule type" value="Genomic_DNA"/>
</dbReference>
<organism evidence="6 7">
    <name type="scientific">Chryseolinea lacunae</name>
    <dbReference type="NCBI Taxonomy" id="2801331"/>
    <lineage>
        <taxon>Bacteria</taxon>
        <taxon>Pseudomonadati</taxon>
        <taxon>Bacteroidota</taxon>
        <taxon>Cytophagia</taxon>
        <taxon>Cytophagales</taxon>
        <taxon>Fulvivirgaceae</taxon>
        <taxon>Chryseolinea</taxon>
    </lineage>
</organism>
<dbReference type="Pfam" id="PF01734">
    <property type="entry name" value="Patatin"/>
    <property type="match status" value="1"/>
</dbReference>
<evidence type="ECO:0000313" key="6">
    <source>
        <dbReference type="EMBL" id="MBL0741947.1"/>
    </source>
</evidence>
<comment type="caution">
    <text evidence="6">The sequence shown here is derived from an EMBL/GenBank/DDBJ whole genome shotgun (WGS) entry which is preliminary data.</text>
</comment>
<evidence type="ECO:0000256" key="1">
    <source>
        <dbReference type="ARBA" id="ARBA00022801"/>
    </source>
</evidence>
<feature type="active site" description="Proton acceptor" evidence="4">
    <location>
        <position position="205"/>
    </location>
</feature>
<dbReference type="PROSITE" id="PS51635">
    <property type="entry name" value="PNPLA"/>
    <property type="match status" value="1"/>
</dbReference>
<dbReference type="InterPro" id="IPR016035">
    <property type="entry name" value="Acyl_Trfase/lysoPLipase"/>
</dbReference>
<dbReference type="SUPFAM" id="SSF52151">
    <property type="entry name" value="FabD/lysophospholipase-like"/>
    <property type="match status" value="1"/>
</dbReference>